<evidence type="ECO:0000256" key="1">
    <source>
        <dbReference type="SAM" id="MobiDB-lite"/>
    </source>
</evidence>
<gene>
    <name evidence="3" type="primary">LOC113503135</name>
</gene>
<evidence type="ECO:0000313" key="2">
    <source>
        <dbReference type="Proteomes" id="UP000322000"/>
    </source>
</evidence>
<organism evidence="2 3">
    <name type="scientific">Trichoplusia ni</name>
    <name type="common">Cabbage looper</name>
    <dbReference type="NCBI Taxonomy" id="7111"/>
    <lineage>
        <taxon>Eukaryota</taxon>
        <taxon>Metazoa</taxon>
        <taxon>Ecdysozoa</taxon>
        <taxon>Arthropoda</taxon>
        <taxon>Hexapoda</taxon>
        <taxon>Insecta</taxon>
        <taxon>Pterygota</taxon>
        <taxon>Neoptera</taxon>
        <taxon>Endopterygota</taxon>
        <taxon>Lepidoptera</taxon>
        <taxon>Glossata</taxon>
        <taxon>Ditrysia</taxon>
        <taxon>Noctuoidea</taxon>
        <taxon>Noctuidae</taxon>
        <taxon>Plusiinae</taxon>
        <taxon>Trichoplusia</taxon>
    </lineage>
</organism>
<name>A0A7E5WJ01_TRINI</name>
<dbReference type="Proteomes" id="UP000322000">
    <property type="component" value="Chromosome 18"/>
</dbReference>
<dbReference type="OrthoDB" id="247006at2759"/>
<dbReference type="SUPFAM" id="SSF48371">
    <property type="entry name" value="ARM repeat"/>
    <property type="match status" value="1"/>
</dbReference>
<feature type="region of interest" description="Disordered" evidence="1">
    <location>
        <begin position="37"/>
        <end position="87"/>
    </location>
</feature>
<reference evidence="3" key="1">
    <citation type="submission" date="2025-08" db="UniProtKB">
        <authorList>
            <consortium name="RefSeq"/>
        </authorList>
    </citation>
    <scope>IDENTIFICATION</scope>
</reference>
<dbReference type="InterPro" id="IPR016024">
    <property type="entry name" value="ARM-type_fold"/>
</dbReference>
<feature type="compositionally biased region" description="Basic and acidic residues" evidence="1">
    <location>
        <begin position="66"/>
        <end position="77"/>
    </location>
</feature>
<evidence type="ECO:0000313" key="3">
    <source>
        <dbReference type="RefSeq" id="XP_026740755.1"/>
    </source>
</evidence>
<dbReference type="InterPro" id="IPR038905">
    <property type="entry name" value="ARMC2"/>
</dbReference>
<dbReference type="Gene3D" id="1.25.10.10">
    <property type="entry name" value="Leucine-rich Repeat Variant"/>
    <property type="match status" value="2"/>
</dbReference>
<dbReference type="AlphaFoldDB" id="A0A7E5WJ01"/>
<accession>A0A7E5WJ01</accession>
<dbReference type="PANTHER" id="PTHR21356:SF1">
    <property type="entry name" value="ARMADILLO REPEAT-CONTAINING PROTEIN 2"/>
    <property type="match status" value="1"/>
</dbReference>
<dbReference type="RefSeq" id="XP_026740755.1">
    <property type="nucleotide sequence ID" value="XM_026884954.1"/>
</dbReference>
<protein>
    <submittedName>
        <fullName evidence="3">Armadillo repeat-containing protein 2</fullName>
    </submittedName>
</protein>
<dbReference type="PANTHER" id="PTHR21356">
    <property type="entry name" value="ARMADILLO REPEAT CONTAINING 2"/>
    <property type="match status" value="1"/>
</dbReference>
<keyword evidence="2" id="KW-1185">Reference proteome</keyword>
<dbReference type="GeneID" id="113503135"/>
<dbReference type="InterPro" id="IPR011989">
    <property type="entry name" value="ARM-like"/>
</dbReference>
<dbReference type="KEGG" id="tnl:113503135"/>
<feature type="region of interest" description="Disordered" evidence="1">
    <location>
        <begin position="568"/>
        <end position="591"/>
    </location>
</feature>
<dbReference type="InParanoid" id="A0A7E5WJ01"/>
<proteinExistence type="predicted"/>
<sequence length="807" mass="86556">MSERGARRGAGAPFYAPLRRKTSAEIISEARAAIYGAEMSSPSSSGGGGAGGLRPLRTRRPYTPREPQRTLFTERARKKEPRPPSSFDLKYLSLAESGEESLAAMDARIAHLDEDSLNEMLAETHNNKNKKHTGRNQAKPPNAAGDVWGGFTKLPHLSGRSKPLHRRNTTGQVHMDELKPEASLARAISVTRPLGDDASMSSALLIEDLNTKTDSTAKRKQFSTAKASSCDASSGAGMSDDIGVRHLAVQLPNTTSDHYDSMTILELSEALAQRSRDPHRTLELLDAVIRSVKASPPAGSLRDMLLRALYTNADSEDERVLVGVARAMLTLRITGAHLAGACKLVFRIAKNDKNDHFFRDTDLLELLVEGCGRAEPVSESECCVYGCAALRVLALEPRLAARAHRAGAAHLAALHLKILNNAKAEARRGSPEQSTHALYQVTGALRSLAGALPACAREFLASGALPELLAALQLHTDRDVLTNVARCLSVVSGEATCCAWLCARAGACGVLVRALAACAPRAPLAVRLAYTLGNMAAADERARNDIYNEEGAIDVFLTILESYARRSAQDTPDTDSEQSEPEQHLIGSDLNGSDGSCEDVLIKTVRVVANLCLTERAGRGLADMHAERIVKALLSCLELAEKTALLQGNKKGVDRSSAIERSEELATAALATLNNMTFYREPPDPPDPLHVHIDNICKATCRWLRGRGPAACEAVRALGNVSRATRTAQLIVLEGALDWLEPFLQHEESSVRCAAAGVLVNVCGAGAEGTFTIDSPIRKCPGVKGKGSPGSLKLRTLIGREFKQAST</sequence>
<dbReference type="FunCoup" id="A0A7E5WJ01">
    <property type="interactions" value="3"/>
</dbReference>
<feature type="region of interest" description="Disordered" evidence="1">
    <location>
        <begin position="126"/>
        <end position="145"/>
    </location>
</feature>
<dbReference type="GO" id="GO:0044782">
    <property type="term" value="P:cilium organization"/>
    <property type="evidence" value="ECO:0007669"/>
    <property type="project" value="TreeGrafter"/>
</dbReference>